<evidence type="ECO:0000256" key="1">
    <source>
        <dbReference type="ARBA" id="ARBA00022679"/>
    </source>
</evidence>
<accession>A0AAD5TKE1</accession>
<reference evidence="2" key="1">
    <citation type="submission" date="2020-05" db="EMBL/GenBank/DDBJ databases">
        <title>Phylogenomic resolution of chytrid fungi.</title>
        <authorList>
            <person name="Stajich J.E."/>
            <person name="Amses K."/>
            <person name="Simmons R."/>
            <person name="Seto K."/>
            <person name="Myers J."/>
            <person name="Bonds A."/>
            <person name="Quandt C.A."/>
            <person name="Barry K."/>
            <person name="Liu P."/>
            <person name="Grigoriev I."/>
            <person name="Longcore J.E."/>
            <person name="James T.Y."/>
        </authorList>
    </citation>
    <scope>NUCLEOTIDE SEQUENCE</scope>
    <source>
        <strain evidence="2">JEL0379</strain>
    </source>
</reference>
<evidence type="ECO:0000313" key="3">
    <source>
        <dbReference type="Proteomes" id="UP001212152"/>
    </source>
</evidence>
<proteinExistence type="predicted"/>
<dbReference type="Proteomes" id="UP001212152">
    <property type="component" value="Unassembled WGS sequence"/>
</dbReference>
<keyword evidence="3" id="KW-1185">Reference proteome</keyword>
<dbReference type="GO" id="GO:0005739">
    <property type="term" value="C:mitochondrion"/>
    <property type="evidence" value="ECO:0007669"/>
    <property type="project" value="TreeGrafter"/>
</dbReference>
<comment type="caution">
    <text evidence="2">The sequence shown here is derived from an EMBL/GenBank/DDBJ whole genome shotgun (WGS) entry which is preliminary data.</text>
</comment>
<dbReference type="GO" id="GO:0032049">
    <property type="term" value="P:cardiolipin biosynthetic process"/>
    <property type="evidence" value="ECO:0007669"/>
    <property type="project" value="TreeGrafter"/>
</dbReference>
<organism evidence="2 3">
    <name type="scientific">Geranomyces variabilis</name>
    <dbReference type="NCBI Taxonomy" id="109894"/>
    <lineage>
        <taxon>Eukaryota</taxon>
        <taxon>Fungi</taxon>
        <taxon>Fungi incertae sedis</taxon>
        <taxon>Chytridiomycota</taxon>
        <taxon>Chytridiomycota incertae sedis</taxon>
        <taxon>Chytridiomycetes</taxon>
        <taxon>Spizellomycetales</taxon>
        <taxon>Powellomycetaceae</taxon>
        <taxon>Geranomyces</taxon>
    </lineage>
</organism>
<dbReference type="Pfam" id="PF01066">
    <property type="entry name" value="CDP-OH_P_transf"/>
    <property type="match status" value="1"/>
</dbReference>
<dbReference type="PANTHER" id="PTHR14269">
    <property type="entry name" value="CDP-DIACYLGLYCEROL--GLYCEROL-3-PHOSPHATE 3-PHOSPHATIDYLTRANSFERASE-RELATED"/>
    <property type="match status" value="1"/>
</dbReference>
<dbReference type="GO" id="GO:0043337">
    <property type="term" value="F:cardiolipin synthase (CMP-forming)"/>
    <property type="evidence" value="ECO:0007669"/>
    <property type="project" value="TreeGrafter"/>
</dbReference>
<dbReference type="InterPro" id="IPR050324">
    <property type="entry name" value="CDP-alcohol_PTase-I"/>
</dbReference>
<dbReference type="AlphaFoldDB" id="A0AAD5TKE1"/>
<evidence type="ECO:0008006" key="4">
    <source>
        <dbReference type="Google" id="ProtNLM"/>
    </source>
</evidence>
<keyword evidence="1" id="KW-0808">Transferase</keyword>
<evidence type="ECO:0000313" key="2">
    <source>
        <dbReference type="EMBL" id="KAJ3177135.1"/>
    </source>
</evidence>
<name>A0AAD5TKE1_9FUNG</name>
<sequence length="144" mass="15562">MKTFLGSALDPAADKALMTVLTVSLCSANLLPVPLAALILGRDLFLVAGTAWYRYKSLPPPKTVKRYFDLALPSAEVRPPFISKLNTLLQLTLMSASVAAPVFGYVDGVALEALRWVVGATTIWSGAQYLFDPNVIKILPQKAK</sequence>
<dbReference type="InterPro" id="IPR000462">
    <property type="entry name" value="CDP-OH_P_trans"/>
</dbReference>
<dbReference type="GO" id="GO:0016020">
    <property type="term" value="C:membrane"/>
    <property type="evidence" value="ECO:0007669"/>
    <property type="project" value="InterPro"/>
</dbReference>
<gene>
    <name evidence="2" type="ORF">HDU87_004627</name>
</gene>
<dbReference type="EMBL" id="JADGJQ010000035">
    <property type="protein sequence ID" value="KAJ3177135.1"/>
    <property type="molecule type" value="Genomic_DNA"/>
</dbReference>
<protein>
    <recommendedName>
        <fullName evidence="4">Cardiolipin synthase</fullName>
    </recommendedName>
</protein>
<dbReference type="PANTHER" id="PTHR14269:SF60">
    <property type="entry name" value="CARDIOLIPIN SYNTHASE (CMP-FORMING)"/>
    <property type="match status" value="1"/>
</dbReference>